<dbReference type="InterPro" id="IPR003594">
    <property type="entry name" value="HATPase_dom"/>
</dbReference>
<dbReference type="InterPro" id="IPR013656">
    <property type="entry name" value="PAS_4"/>
</dbReference>
<feature type="transmembrane region" description="Helical" evidence="8">
    <location>
        <begin position="179"/>
        <end position="205"/>
    </location>
</feature>
<keyword evidence="5" id="KW-0808">Transferase</keyword>
<dbReference type="InterPro" id="IPR003661">
    <property type="entry name" value="HisK_dim/P_dom"/>
</dbReference>
<dbReference type="InterPro" id="IPR035965">
    <property type="entry name" value="PAS-like_dom_sf"/>
</dbReference>
<evidence type="ECO:0000256" key="5">
    <source>
        <dbReference type="ARBA" id="ARBA00022679"/>
    </source>
</evidence>
<dbReference type="Gene3D" id="3.30.450.20">
    <property type="entry name" value="PAS domain"/>
    <property type="match status" value="1"/>
</dbReference>
<dbReference type="PANTHER" id="PTHR43711">
    <property type="entry name" value="TWO-COMPONENT HISTIDINE KINASE"/>
    <property type="match status" value="1"/>
</dbReference>
<dbReference type="SUPFAM" id="SSF47384">
    <property type="entry name" value="Homodimeric domain of signal transducing histidine kinase"/>
    <property type="match status" value="1"/>
</dbReference>
<organism evidence="12 13">
    <name type="scientific">Nocardioides mangrovi</name>
    <dbReference type="NCBI Taxonomy" id="2874580"/>
    <lineage>
        <taxon>Bacteria</taxon>
        <taxon>Bacillati</taxon>
        <taxon>Actinomycetota</taxon>
        <taxon>Actinomycetes</taxon>
        <taxon>Propionibacteriales</taxon>
        <taxon>Nocardioidaceae</taxon>
        <taxon>Nocardioides</taxon>
    </lineage>
</organism>
<feature type="transmembrane region" description="Helical" evidence="8">
    <location>
        <begin position="108"/>
        <end position="129"/>
    </location>
</feature>
<protein>
    <recommendedName>
        <fullName evidence="3">histidine kinase</fullName>
        <ecNumber evidence="3">2.7.13.3</ecNumber>
    </recommendedName>
</protein>
<accession>A0ABS7U8U9</accession>
<feature type="domain" description="Histidine kinase" evidence="9">
    <location>
        <begin position="450"/>
        <end position="674"/>
    </location>
</feature>
<dbReference type="InterPro" id="IPR036890">
    <property type="entry name" value="HATPase_C_sf"/>
</dbReference>
<dbReference type="Gene3D" id="3.30.565.10">
    <property type="entry name" value="Histidine kinase-like ATPase, C-terminal domain"/>
    <property type="match status" value="1"/>
</dbReference>
<evidence type="ECO:0000256" key="3">
    <source>
        <dbReference type="ARBA" id="ARBA00012438"/>
    </source>
</evidence>
<proteinExistence type="predicted"/>
<evidence type="ECO:0000256" key="7">
    <source>
        <dbReference type="ARBA" id="ARBA00023012"/>
    </source>
</evidence>
<keyword evidence="4" id="KW-0597">Phosphoprotein</keyword>
<keyword evidence="8" id="KW-1133">Transmembrane helix</keyword>
<keyword evidence="13" id="KW-1185">Reference proteome</keyword>
<dbReference type="InterPro" id="IPR036097">
    <property type="entry name" value="HisK_dim/P_sf"/>
</dbReference>
<dbReference type="SMART" id="SM00387">
    <property type="entry name" value="HATPase_c"/>
    <property type="match status" value="1"/>
</dbReference>
<keyword evidence="8" id="KW-0812">Transmembrane</keyword>
<feature type="transmembrane region" description="Helical" evidence="8">
    <location>
        <begin position="136"/>
        <end position="159"/>
    </location>
</feature>
<evidence type="ECO:0000259" key="10">
    <source>
        <dbReference type="PROSITE" id="PS50112"/>
    </source>
</evidence>
<comment type="catalytic activity">
    <reaction evidence="1">
        <text>ATP + protein L-histidine = ADP + protein N-phospho-L-histidine.</text>
        <dbReference type="EC" id="2.7.13.3"/>
    </reaction>
</comment>
<name>A0ABS7U8U9_9ACTN</name>
<dbReference type="Proteomes" id="UP000780875">
    <property type="component" value="Unassembled WGS sequence"/>
</dbReference>
<dbReference type="InterPro" id="IPR050736">
    <property type="entry name" value="Sensor_HK_Regulatory"/>
</dbReference>
<dbReference type="InterPro" id="IPR000014">
    <property type="entry name" value="PAS"/>
</dbReference>
<evidence type="ECO:0000313" key="12">
    <source>
        <dbReference type="EMBL" id="MBZ5737394.1"/>
    </source>
</evidence>
<keyword evidence="6" id="KW-0418">Kinase</keyword>
<dbReference type="InterPro" id="IPR004358">
    <property type="entry name" value="Sig_transdc_His_kin-like_C"/>
</dbReference>
<comment type="caution">
    <text evidence="12">The sequence shown here is derived from an EMBL/GenBank/DDBJ whole genome shotgun (WGS) entry which is preliminary data.</text>
</comment>
<evidence type="ECO:0000256" key="4">
    <source>
        <dbReference type="ARBA" id="ARBA00022553"/>
    </source>
</evidence>
<evidence type="ECO:0000256" key="1">
    <source>
        <dbReference type="ARBA" id="ARBA00000085"/>
    </source>
</evidence>
<evidence type="ECO:0000256" key="8">
    <source>
        <dbReference type="SAM" id="Phobius"/>
    </source>
</evidence>
<dbReference type="InterPro" id="IPR000700">
    <property type="entry name" value="PAS-assoc_C"/>
</dbReference>
<keyword evidence="7" id="KW-0902">Two-component regulatory system</keyword>
<dbReference type="PANTHER" id="PTHR43711:SF1">
    <property type="entry name" value="HISTIDINE KINASE 1"/>
    <property type="match status" value="1"/>
</dbReference>
<sequence>MLLLLSAGAPALDTASGWDATSYAGWPGVGISACLFVRGGGAWRWWNFAIQSLALGLVLGATYDVPWWQGSVASLAVTVPGSLSAHWVRPGSVALRRFNEGEVDAYHGTTALAGLVCGVLSAMAAAGAGRGGVDQVVLTGVVSFFAATTAQLVLLPFVLRRAGGWFTAGNSVELAAQRTMLLLFTAGIFAPHAMLPVTFLLFPVLGWAAIRAKAPETHLQVLVVSVSAFVAALAERGPLALESISHHDQFAPLLVYMFMASVCYLLVPLALTVERLTSVTRQATRAATTVQRMLDSATGTVFIATDLDGLVTHCNPGAEAAIGVRAADLIGRFTFSLHAEEEVRRQAAALGVDGNDHRGRYEAAVSAQMAAGLRRDWEFIRGDGARRVISLNLSRLTEPGGRPLGYIASGEDITERVRAQQALEQAYRRERAAAEAFRSADEMKQELVSIVSHELRTPITNINGYAELLRDGDMGRLSDSQAMAVARISRNGTRLHGLVDDLLTLSRAEAGGLAIDVRPVDLNDVALAAHDMVTTQLANRNLVVRVRLAPYPVVVHGDQGLLERAVANLWSNAIKFTPDGGTIDLGVGMERGPSSRSLRFITVQDSGMGIPPAEHEDVFTRFYRTAAAGEHAVQGSGLGLSIVKTIVEQHAGTIVLDSAPSSGTTMQIRLPAPSS</sequence>
<dbReference type="Gene3D" id="1.10.287.130">
    <property type="match status" value="1"/>
</dbReference>
<dbReference type="PROSITE" id="PS50112">
    <property type="entry name" value="PAS"/>
    <property type="match status" value="1"/>
</dbReference>
<dbReference type="Pfam" id="PF08448">
    <property type="entry name" value="PAS_4"/>
    <property type="match status" value="1"/>
</dbReference>
<feature type="domain" description="PAS" evidence="10">
    <location>
        <begin position="286"/>
        <end position="332"/>
    </location>
</feature>
<reference evidence="12 13" key="1">
    <citation type="submission" date="2021-09" db="EMBL/GenBank/DDBJ databases">
        <title>Whole genome sequence of Nocardioides sp. GBK3QG-3.</title>
        <authorList>
            <person name="Tuo L."/>
        </authorList>
    </citation>
    <scope>NUCLEOTIDE SEQUENCE [LARGE SCALE GENOMIC DNA]</scope>
    <source>
        <strain evidence="12 13">GBK3QG-3</strain>
    </source>
</reference>
<feature type="transmembrane region" description="Helical" evidence="8">
    <location>
        <begin position="254"/>
        <end position="273"/>
    </location>
</feature>
<dbReference type="SUPFAM" id="SSF55874">
    <property type="entry name" value="ATPase domain of HSP90 chaperone/DNA topoisomerase II/histidine kinase"/>
    <property type="match status" value="1"/>
</dbReference>
<dbReference type="SUPFAM" id="SSF55785">
    <property type="entry name" value="PYP-like sensor domain (PAS domain)"/>
    <property type="match status" value="1"/>
</dbReference>
<comment type="subcellular location">
    <subcellularLocation>
        <location evidence="2">Cell membrane</location>
    </subcellularLocation>
</comment>
<dbReference type="EC" id="2.7.13.3" evidence="3"/>
<dbReference type="EMBL" id="JAIQZJ010000001">
    <property type="protein sequence ID" value="MBZ5737394.1"/>
    <property type="molecule type" value="Genomic_DNA"/>
</dbReference>
<keyword evidence="8" id="KW-0472">Membrane</keyword>
<dbReference type="Pfam" id="PF00512">
    <property type="entry name" value="HisKA"/>
    <property type="match status" value="1"/>
</dbReference>
<feature type="domain" description="PAC" evidence="11">
    <location>
        <begin position="373"/>
        <end position="425"/>
    </location>
</feature>
<dbReference type="NCBIfam" id="TIGR00229">
    <property type="entry name" value="sensory_box"/>
    <property type="match status" value="1"/>
</dbReference>
<evidence type="ECO:0000259" key="11">
    <source>
        <dbReference type="PROSITE" id="PS50113"/>
    </source>
</evidence>
<evidence type="ECO:0000256" key="6">
    <source>
        <dbReference type="ARBA" id="ARBA00022777"/>
    </source>
</evidence>
<evidence type="ECO:0000313" key="13">
    <source>
        <dbReference type="Proteomes" id="UP000780875"/>
    </source>
</evidence>
<dbReference type="PRINTS" id="PR00344">
    <property type="entry name" value="BCTRLSENSOR"/>
</dbReference>
<dbReference type="CDD" id="cd00082">
    <property type="entry name" value="HisKA"/>
    <property type="match status" value="1"/>
</dbReference>
<dbReference type="Pfam" id="PF02518">
    <property type="entry name" value="HATPase_c"/>
    <property type="match status" value="1"/>
</dbReference>
<evidence type="ECO:0000256" key="2">
    <source>
        <dbReference type="ARBA" id="ARBA00004236"/>
    </source>
</evidence>
<dbReference type="PROSITE" id="PS50113">
    <property type="entry name" value="PAC"/>
    <property type="match status" value="1"/>
</dbReference>
<gene>
    <name evidence="12" type="ORF">K8U61_04395</name>
</gene>
<dbReference type="PROSITE" id="PS50109">
    <property type="entry name" value="HIS_KIN"/>
    <property type="match status" value="1"/>
</dbReference>
<feature type="transmembrane region" description="Helical" evidence="8">
    <location>
        <begin position="217"/>
        <end position="234"/>
    </location>
</feature>
<dbReference type="CDD" id="cd00130">
    <property type="entry name" value="PAS"/>
    <property type="match status" value="1"/>
</dbReference>
<dbReference type="RefSeq" id="WP_224121747.1">
    <property type="nucleotide sequence ID" value="NZ_JAIQZJ010000001.1"/>
</dbReference>
<dbReference type="InterPro" id="IPR005467">
    <property type="entry name" value="His_kinase_dom"/>
</dbReference>
<evidence type="ECO:0000259" key="9">
    <source>
        <dbReference type="PROSITE" id="PS50109"/>
    </source>
</evidence>
<dbReference type="SMART" id="SM00388">
    <property type="entry name" value="HisKA"/>
    <property type="match status" value="1"/>
</dbReference>